<feature type="coiled-coil region" evidence="1">
    <location>
        <begin position="354"/>
        <end position="402"/>
    </location>
</feature>
<feature type="compositionally biased region" description="Polar residues" evidence="2">
    <location>
        <begin position="539"/>
        <end position="551"/>
    </location>
</feature>
<feature type="region of interest" description="Disordered" evidence="2">
    <location>
        <begin position="514"/>
        <end position="562"/>
    </location>
</feature>
<accession>A0AAW0LKX9</accession>
<proteinExistence type="predicted"/>
<feature type="region of interest" description="Disordered" evidence="2">
    <location>
        <begin position="97"/>
        <end position="117"/>
    </location>
</feature>
<dbReference type="Proteomes" id="UP000237347">
    <property type="component" value="Unassembled WGS sequence"/>
</dbReference>
<dbReference type="PANTHER" id="PTHR34121">
    <property type="entry name" value="MYOSIN-11"/>
    <property type="match status" value="1"/>
</dbReference>
<evidence type="ECO:0000313" key="3">
    <source>
        <dbReference type="EMBL" id="KAK7851504.1"/>
    </source>
</evidence>
<gene>
    <name evidence="3" type="ORF">CFP56_041737</name>
</gene>
<sequence length="599" mass="67355">MSWIRTAVTKAVEAGGGNNLTRTVRNYADSVVYHAGNAVSEGAKVIQDRIGPRNLKSFKHTLKQLEEMSVSCRGVERIQLLRRWLVALKEIERLSLGSNDHNEKNPEERLAFDDSKDSPRKPNMVYYVDSDMVAEPRNFRDVFLQSEALEGITLSMILEAPNEEEVPLLLEIYGLCLTGGKEVHNAIISSVCDLAKAFSGYQDEVLVKREELLQYAQGAVSGLKINADLERIDAEVSSLKEKLDIMKESHHSLIERSAKSHEEMTFSTVETIKEEIAQVQLCSKLEALLLRKKSLSNGDSQELHAEKVDKLKILSESLANSTSKAEKRILDHRSHKEEALNFRVAKSNEVTQLEKQLVVEVGELEKQKGELEAALKKVNSCLAAAHARLRNVREERENFDEASNEILVHLKTKEMLGPSITRTRKLVDSLSSSQGSEIFASAADESSKIIKPRKQLEEEYLEVEANFITSISSVGSIKMQLYIQNEGIFRKDNQKVKELFDALEKLKDEFESIGRPRLEIETPTQNQENPSSDRPHQSPHPTSKQSFGTLENKQDKVNHSSLIKIVNTSDRVAKVAKKESEFGKVNGDVLADEIGEWEI</sequence>
<keyword evidence="4" id="KW-1185">Reference proteome</keyword>
<keyword evidence="1" id="KW-0175">Coiled coil</keyword>
<organism evidence="3 4">
    <name type="scientific">Quercus suber</name>
    <name type="common">Cork oak</name>
    <dbReference type="NCBI Taxonomy" id="58331"/>
    <lineage>
        <taxon>Eukaryota</taxon>
        <taxon>Viridiplantae</taxon>
        <taxon>Streptophyta</taxon>
        <taxon>Embryophyta</taxon>
        <taxon>Tracheophyta</taxon>
        <taxon>Spermatophyta</taxon>
        <taxon>Magnoliopsida</taxon>
        <taxon>eudicotyledons</taxon>
        <taxon>Gunneridae</taxon>
        <taxon>Pentapetalae</taxon>
        <taxon>rosids</taxon>
        <taxon>fabids</taxon>
        <taxon>Fagales</taxon>
        <taxon>Fagaceae</taxon>
        <taxon>Quercus</taxon>
    </lineage>
</organism>
<reference evidence="3 4" key="1">
    <citation type="journal article" date="2018" name="Sci. Data">
        <title>The draft genome sequence of cork oak.</title>
        <authorList>
            <person name="Ramos A.M."/>
            <person name="Usie A."/>
            <person name="Barbosa P."/>
            <person name="Barros P.M."/>
            <person name="Capote T."/>
            <person name="Chaves I."/>
            <person name="Simoes F."/>
            <person name="Abreu I."/>
            <person name="Carrasquinho I."/>
            <person name="Faro C."/>
            <person name="Guimaraes J.B."/>
            <person name="Mendonca D."/>
            <person name="Nobrega F."/>
            <person name="Rodrigues L."/>
            <person name="Saibo N.J.M."/>
            <person name="Varela M.C."/>
            <person name="Egas C."/>
            <person name="Matos J."/>
            <person name="Miguel C.M."/>
            <person name="Oliveira M.M."/>
            <person name="Ricardo C.P."/>
            <person name="Goncalves S."/>
        </authorList>
    </citation>
    <scope>NUCLEOTIDE SEQUENCE [LARGE SCALE GENOMIC DNA]</scope>
    <source>
        <strain evidence="4">cv. HL8</strain>
    </source>
</reference>
<dbReference type="AlphaFoldDB" id="A0AAW0LKX9"/>
<dbReference type="EMBL" id="PKMF04000086">
    <property type="protein sequence ID" value="KAK7851504.1"/>
    <property type="molecule type" value="Genomic_DNA"/>
</dbReference>
<name>A0AAW0LKX9_QUESU</name>
<evidence type="ECO:0000256" key="1">
    <source>
        <dbReference type="SAM" id="Coils"/>
    </source>
</evidence>
<comment type="caution">
    <text evidence="3">The sequence shown here is derived from an EMBL/GenBank/DDBJ whole genome shotgun (WGS) entry which is preliminary data.</text>
</comment>
<feature type="compositionally biased region" description="Basic and acidic residues" evidence="2">
    <location>
        <begin position="100"/>
        <end position="117"/>
    </location>
</feature>
<evidence type="ECO:0000313" key="4">
    <source>
        <dbReference type="Proteomes" id="UP000237347"/>
    </source>
</evidence>
<dbReference type="PANTHER" id="PTHR34121:SF5">
    <property type="entry name" value="CENTROSOMAL PROTEIN OF 135 KDA-LIKE PROTEIN"/>
    <property type="match status" value="1"/>
</dbReference>
<protein>
    <submittedName>
        <fullName evidence="3">Uncharacterized protein</fullName>
    </submittedName>
</protein>
<evidence type="ECO:0000256" key="2">
    <source>
        <dbReference type="SAM" id="MobiDB-lite"/>
    </source>
</evidence>